<protein>
    <recommendedName>
        <fullName evidence="1">Jacalin-type lectin domain-containing protein</fullName>
    </recommendedName>
</protein>
<feature type="domain" description="Jacalin-type lectin" evidence="1">
    <location>
        <begin position="21"/>
        <end position="162"/>
    </location>
</feature>
<evidence type="ECO:0000313" key="3">
    <source>
        <dbReference type="Proteomes" id="UP001139035"/>
    </source>
</evidence>
<dbReference type="Gene3D" id="2.100.10.30">
    <property type="entry name" value="Jacalin-like lectin domain"/>
    <property type="match status" value="1"/>
</dbReference>
<reference evidence="2" key="1">
    <citation type="submission" date="2022-01" db="EMBL/GenBank/DDBJ databases">
        <title>Jiella avicenniae sp. nov., a novel endophytic bacterium isolated from bark of Avicennia marina.</title>
        <authorList>
            <person name="Tuo L."/>
        </authorList>
    </citation>
    <scope>NUCLEOTIDE SEQUENCE</scope>
    <source>
        <strain evidence="2">CBK1P-4</strain>
    </source>
</reference>
<keyword evidence="3" id="KW-1185">Reference proteome</keyword>
<gene>
    <name evidence="2" type="ORF">LZD57_07570</name>
</gene>
<name>A0A9X1P211_9HYPH</name>
<proteinExistence type="predicted"/>
<dbReference type="PROSITE" id="PS51752">
    <property type="entry name" value="JACALIN_LECTIN"/>
    <property type="match status" value="1"/>
</dbReference>
<dbReference type="InterPro" id="IPR001229">
    <property type="entry name" value="Jacalin-like_lectin_dom"/>
</dbReference>
<dbReference type="SUPFAM" id="SSF56973">
    <property type="entry name" value="Aerolisin/ETX pore-forming domain"/>
    <property type="match status" value="1"/>
</dbReference>
<dbReference type="Pfam" id="PF01419">
    <property type="entry name" value="Jacalin"/>
    <property type="match status" value="1"/>
</dbReference>
<sequence length="359" mass="39513">MTEGISNLSDVTKINEALLETKYSATIGGDGGRDWSDPNSTIVMGPITRIELHYGAQIDSIKVYYGWIPGEPHGGTGGEEGVFELDPGNVIDRVQARVSGVIDQIQFFARMPDSEGNVQRSELFGRKNGVTREVVAPPGLMLRSISGKADKRVDKLRFNFGRVATIENVQIDPSAFAASVKDPELRVLDQMIFDNPSQTEVLQSFKHSATVTNRTATNWGGTTRLLYGLSATAKATVGVGEFSATSKFEFEQTFTYGRSSEKSEAVTLEWAINFACPANKRSICTVSVYTKRIERIPFTYDVVLHDPTAEDESKRREVFTLKAEFSGDVIARNIVATQSIEDIPERELRKLAVANTGRS</sequence>
<dbReference type="SUPFAM" id="SSF51101">
    <property type="entry name" value="Mannose-binding lectins"/>
    <property type="match status" value="1"/>
</dbReference>
<organism evidence="2 3">
    <name type="scientific">Jiella avicenniae</name>
    <dbReference type="NCBI Taxonomy" id="2907202"/>
    <lineage>
        <taxon>Bacteria</taxon>
        <taxon>Pseudomonadati</taxon>
        <taxon>Pseudomonadota</taxon>
        <taxon>Alphaproteobacteria</taxon>
        <taxon>Hyphomicrobiales</taxon>
        <taxon>Aurantimonadaceae</taxon>
        <taxon>Jiella</taxon>
    </lineage>
</organism>
<comment type="caution">
    <text evidence="2">The sequence shown here is derived from an EMBL/GenBank/DDBJ whole genome shotgun (WGS) entry which is preliminary data.</text>
</comment>
<dbReference type="AlphaFoldDB" id="A0A9X1P211"/>
<dbReference type="Gene3D" id="2.170.15.10">
    <property type="entry name" value="Proaerolysin, chain A, domain 3"/>
    <property type="match status" value="1"/>
</dbReference>
<dbReference type="EMBL" id="JAJUWU010000006">
    <property type="protein sequence ID" value="MCE7027846.1"/>
    <property type="molecule type" value="Genomic_DNA"/>
</dbReference>
<accession>A0A9X1P211</accession>
<dbReference type="InterPro" id="IPR036404">
    <property type="entry name" value="Jacalin-like_lectin_dom_sf"/>
</dbReference>
<evidence type="ECO:0000313" key="2">
    <source>
        <dbReference type="EMBL" id="MCE7027846.1"/>
    </source>
</evidence>
<dbReference type="RefSeq" id="WP_233719004.1">
    <property type="nucleotide sequence ID" value="NZ_JAJUWU010000006.1"/>
</dbReference>
<dbReference type="Proteomes" id="UP001139035">
    <property type="component" value="Unassembled WGS sequence"/>
</dbReference>
<evidence type="ECO:0000259" key="1">
    <source>
        <dbReference type="PROSITE" id="PS51752"/>
    </source>
</evidence>